<gene>
    <name evidence="1" type="ORF">J2S44_000120</name>
</gene>
<sequence>MARAPRTVADHDDLFDPIRAAGGRQLGDPARAAAAVLHILDVPAPPRHLILGSDALKAVRAGREAVDHDIAAWERLSRSTDFPADAGRGPSR</sequence>
<name>A0AAE4CPF6_9ACTN</name>
<evidence type="ECO:0008006" key="3">
    <source>
        <dbReference type="Google" id="ProtNLM"/>
    </source>
</evidence>
<dbReference type="RefSeq" id="WP_310407781.1">
    <property type="nucleotide sequence ID" value="NZ_JAVDYC010000001.1"/>
</dbReference>
<dbReference type="Gene3D" id="3.40.50.720">
    <property type="entry name" value="NAD(P)-binding Rossmann-like Domain"/>
    <property type="match status" value="1"/>
</dbReference>
<dbReference type="Proteomes" id="UP001183629">
    <property type="component" value="Unassembled WGS sequence"/>
</dbReference>
<protein>
    <recommendedName>
        <fullName evidence="3">Short-chain dehydrogenase/reductase SDR</fullName>
    </recommendedName>
</protein>
<proteinExistence type="predicted"/>
<organism evidence="1 2">
    <name type="scientific">Catenuloplanes niger</name>
    <dbReference type="NCBI Taxonomy" id="587534"/>
    <lineage>
        <taxon>Bacteria</taxon>
        <taxon>Bacillati</taxon>
        <taxon>Actinomycetota</taxon>
        <taxon>Actinomycetes</taxon>
        <taxon>Micromonosporales</taxon>
        <taxon>Micromonosporaceae</taxon>
        <taxon>Catenuloplanes</taxon>
    </lineage>
</organism>
<dbReference type="EMBL" id="JAVDYC010000001">
    <property type="protein sequence ID" value="MDR7319870.1"/>
    <property type="molecule type" value="Genomic_DNA"/>
</dbReference>
<evidence type="ECO:0000313" key="1">
    <source>
        <dbReference type="EMBL" id="MDR7319870.1"/>
    </source>
</evidence>
<reference evidence="1 2" key="1">
    <citation type="submission" date="2023-07" db="EMBL/GenBank/DDBJ databases">
        <title>Sequencing the genomes of 1000 actinobacteria strains.</title>
        <authorList>
            <person name="Klenk H.-P."/>
        </authorList>
    </citation>
    <scope>NUCLEOTIDE SEQUENCE [LARGE SCALE GENOMIC DNA]</scope>
    <source>
        <strain evidence="1 2">DSM 44711</strain>
    </source>
</reference>
<evidence type="ECO:0000313" key="2">
    <source>
        <dbReference type="Proteomes" id="UP001183629"/>
    </source>
</evidence>
<keyword evidence="2" id="KW-1185">Reference proteome</keyword>
<comment type="caution">
    <text evidence="1">The sequence shown here is derived from an EMBL/GenBank/DDBJ whole genome shotgun (WGS) entry which is preliminary data.</text>
</comment>
<accession>A0AAE4CPF6</accession>
<dbReference type="AlphaFoldDB" id="A0AAE4CPF6"/>